<sequence length="91" mass="10625">MQKIEGQELRMALDKGNAHFHDRHLHDCAFDNCGLSMVKHPQRMSRVQNVRLSNCRVAHWNFTKHSLKPFLYSPVRLVSLAYHHLVYSASL</sequence>
<dbReference type="EMBL" id="CADIKZ010000018">
    <property type="protein sequence ID" value="CAB3912435.1"/>
    <property type="molecule type" value="Genomic_DNA"/>
</dbReference>
<protein>
    <recommendedName>
        <fullName evidence="3">Pentapeptide repeat-containing protein</fullName>
    </recommendedName>
</protein>
<dbReference type="AlphaFoldDB" id="A0A6S7EKE0"/>
<gene>
    <name evidence="1" type="ORF">LMG26788_04867</name>
</gene>
<evidence type="ECO:0000313" key="2">
    <source>
        <dbReference type="Proteomes" id="UP000494203"/>
    </source>
</evidence>
<organism evidence="1 2">
    <name type="scientific">Achromobacter pulmonis</name>
    <dbReference type="NCBI Taxonomy" id="1389932"/>
    <lineage>
        <taxon>Bacteria</taxon>
        <taxon>Pseudomonadati</taxon>
        <taxon>Pseudomonadota</taxon>
        <taxon>Betaproteobacteria</taxon>
        <taxon>Burkholderiales</taxon>
        <taxon>Alcaligenaceae</taxon>
        <taxon>Achromobacter</taxon>
    </lineage>
</organism>
<dbReference type="RefSeq" id="WP_175141816.1">
    <property type="nucleotide sequence ID" value="NZ_CADIKZ010000018.1"/>
</dbReference>
<proteinExistence type="predicted"/>
<evidence type="ECO:0008006" key="3">
    <source>
        <dbReference type="Google" id="ProtNLM"/>
    </source>
</evidence>
<accession>A0A6S7EKE0</accession>
<keyword evidence="2" id="KW-1185">Reference proteome</keyword>
<dbReference type="Proteomes" id="UP000494203">
    <property type="component" value="Unassembled WGS sequence"/>
</dbReference>
<evidence type="ECO:0000313" key="1">
    <source>
        <dbReference type="EMBL" id="CAB3912435.1"/>
    </source>
</evidence>
<name>A0A6S7EKE0_9BURK</name>
<reference evidence="1 2" key="1">
    <citation type="submission" date="2020-04" db="EMBL/GenBank/DDBJ databases">
        <authorList>
            <person name="De Canck E."/>
        </authorList>
    </citation>
    <scope>NUCLEOTIDE SEQUENCE [LARGE SCALE GENOMIC DNA]</scope>
    <source>
        <strain evidence="1 2">LMG 26788</strain>
    </source>
</reference>